<gene>
    <name evidence="4" type="ORF">HYZ11_10905</name>
</gene>
<dbReference type="AlphaFoldDB" id="A0A932I101"/>
<dbReference type="Gene3D" id="2.60.40.790">
    <property type="match status" value="1"/>
</dbReference>
<protein>
    <submittedName>
        <fullName evidence="4">Hsp20/alpha crystallin family protein</fullName>
    </submittedName>
</protein>
<dbReference type="PANTHER" id="PTHR11527">
    <property type="entry name" value="HEAT-SHOCK PROTEIN 20 FAMILY MEMBER"/>
    <property type="match status" value="1"/>
</dbReference>
<dbReference type="Proteomes" id="UP000782312">
    <property type="component" value="Unassembled WGS sequence"/>
</dbReference>
<proteinExistence type="inferred from homology"/>
<comment type="caution">
    <text evidence="4">The sequence shown here is derived from an EMBL/GenBank/DDBJ whole genome shotgun (WGS) entry which is preliminary data.</text>
</comment>
<dbReference type="Pfam" id="PF00011">
    <property type="entry name" value="HSP20"/>
    <property type="match status" value="1"/>
</dbReference>
<evidence type="ECO:0000259" key="3">
    <source>
        <dbReference type="PROSITE" id="PS01031"/>
    </source>
</evidence>
<dbReference type="EMBL" id="JACPUR010000023">
    <property type="protein sequence ID" value="MBI3128103.1"/>
    <property type="molecule type" value="Genomic_DNA"/>
</dbReference>
<reference evidence="4" key="1">
    <citation type="submission" date="2020-07" db="EMBL/GenBank/DDBJ databases">
        <title>Huge and variable diversity of episymbiotic CPR bacteria and DPANN archaea in groundwater ecosystems.</title>
        <authorList>
            <person name="He C.Y."/>
            <person name="Keren R."/>
            <person name="Whittaker M."/>
            <person name="Farag I.F."/>
            <person name="Doudna J."/>
            <person name="Cate J.H.D."/>
            <person name="Banfield J.F."/>
        </authorList>
    </citation>
    <scope>NUCLEOTIDE SEQUENCE</scope>
    <source>
        <strain evidence="4">NC_groundwater_763_Ag_S-0.2um_68_21</strain>
    </source>
</reference>
<dbReference type="PROSITE" id="PS01031">
    <property type="entry name" value="SHSP"/>
    <property type="match status" value="1"/>
</dbReference>
<dbReference type="CDD" id="cd06464">
    <property type="entry name" value="ACD_sHsps-like"/>
    <property type="match status" value="1"/>
</dbReference>
<organism evidence="4 5">
    <name type="scientific">Tectimicrobiota bacterium</name>
    <dbReference type="NCBI Taxonomy" id="2528274"/>
    <lineage>
        <taxon>Bacteria</taxon>
        <taxon>Pseudomonadati</taxon>
        <taxon>Nitrospinota/Tectimicrobiota group</taxon>
        <taxon>Candidatus Tectimicrobiota</taxon>
    </lineage>
</organism>
<evidence type="ECO:0000313" key="5">
    <source>
        <dbReference type="Proteomes" id="UP000782312"/>
    </source>
</evidence>
<comment type="similarity">
    <text evidence="1 2">Belongs to the small heat shock protein (HSP20) family.</text>
</comment>
<dbReference type="InterPro" id="IPR002068">
    <property type="entry name" value="A-crystallin/Hsp20_dom"/>
</dbReference>
<feature type="domain" description="SHSP" evidence="3">
    <location>
        <begin position="30"/>
        <end position="140"/>
    </location>
</feature>
<evidence type="ECO:0000256" key="1">
    <source>
        <dbReference type="PROSITE-ProRule" id="PRU00285"/>
    </source>
</evidence>
<evidence type="ECO:0000313" key="4">
    <source>
        <dbReference type="EMBL" id="MBI3128103.1"/>
    </source>
</evidence>
<accession>A0A932I101</accession>
<evidence type="ECO:0000256" key="2">
    <source>
        <dbReference type="RuleBase" id="RU003616"/>
    </source>
</evidence>
<name>A0A932I101_UNCTE</name>
<dbReference type="InterPro" id="IPR008978">
    <property type="entry name" value="HSP20-like_chaperone"/>
</dbReference>
<dbReference type="SUPFAM" id="SSF49764">
    <property type="entry name" value="HSP20-like chaperones"/>
    <property type="match status" value="1"/>
</dbReference>
<sequence length="140" mass="15740">MATLMTRDPMNMLQNLSRLMEEPFRPAFGYDGEDGTLPLDISQTGTEMVVRASLPGYRREDIDVQVHNGVLSITAGYQAEHEEKGERFYRRERRAGSVSRRVALPGIVSETDTRAELKDGVLTVRIPLSEKAKPHKIAIQ</sequence>
<dbReference type="InterPro" id="IPR031107">
    <property type="entry name" value="Small_HSP"/>
</dbReference>